<evidence type="ECO:0000256" key="5">
    <source>
        <dbReference type="ARBA" id="ARBA00022519"/>
    </source>
</evidence>
<dbReference type="PROSITE" id="PS00409">
    <property type="entry name" value="PROKAR_NTER_METHYL"/>
    <property type="match status" value="1"/>
</dbReference>
<dbReference type="Pfam" id="PF07963">
    <property type="entry name" value="N_methyl"/>
    <property type="match status" value="1"/>
</dbReference>
<dbReference type="InterPro" id="IPR012902">
    <property type="entry name" value="N_methyl_site"/>
</dbReference>
<dbReference type="EMBL" id="SNVV01000011">
    <property type="protein sequence ID" value="TDN49606.1"/>
    <property type="molecule type" value="Genomic_DNA"/>
</dbReference>
<comment type="similarity">
    <text evidence="9">Belongs to the GSP H family.</text>
</comment>
<evidence type="ECO:0000256" key="6">
    <source>
        <dbReference type="ARBA" id="ARBA00022692"/>
    </source>
</evidence>
<dbReference type="InterPro" id="IPR022346">
    <property type="entry name" value="T2SS_GspH"/>
</dbReference>
<dbReference type="Proteomes" id="UP000295129">
    <property type="component" value="Unassembled WGS sequence"/>
</dbReference>
<evidence type="ECO:0000256" key="2">
    <source>
        <dbReference type="ARBA" id="ARBA00021549"/>
    </source>
</evidence>
<keyword evidence="5" id="KW-0997">Cell inner membrane</keyword>
<evidence type="ECO:0000256" key="1">
    <source>
        <dbReference type="ARBA" id="ARBA00004377"/>
    </source>
</evidence>
<accession>A0A4R6DWD8</accession>
<keyword evidence="4" id="KW-0488">Methylation</keyword>
<dbReference type="NCBIfam" id="TIGR02532">
    <property type="entry name" value="IV_pilin_GFxxxE"/>
    <property type="match status" value="1"/>
</dbReference>
<keyword evidence="6" id="KW-0812">Transmembrane</keyword>
<sequence length="153" mass="16308">MSAARGFTLVELVVALAIVALAVGATAANYSRLQQAMAYQSTVRGMLAGLQLARSEAQRSGRPVAFGVDLGRRSYGVEGRPESVFPEELEVRFIVAGSEAIGLRDSHARGYIRFQPEGGATGGSLELRRPQGGGVRLRVDWLLGHVSQERIAG</sequence>
<name>A0A4R6DWD8_9RHOO</name>
<keyword evidence="8" id="KW-0472">Membrane</keyword>
<feature type="domain" description="General secretion pathway GspH" evidence="11">
    <location>
        <begin position="43"/>
        <end position="141"/>
    </location>
</feature>
<evidence type="ECO:0000256" key="3">
    <source>
        <dbReference type="ARBA" id="ARBA00022475"/>
    </source>
</evidence>
<evidence type="ECO:0000313" key="12">
    <source>
        <dbReference type="EMBL" id="TDN49606.1"/>
    </source>
</evidence>
<evidence type="ECO:0000256" key="10">
    <source>
        <dbReference type="ARBA" id="ARBA00030775"/>
    </source>
</evidence>
<dbReference type="Pfam" id="PF12019">
    <property type="entry name" value="GspH"/>
    <property type="match status" value="1"/>
</dbReference>
<evidence type="ECO:0000256" key="9">
    <source>
        <dbReference type="ARBA" id="ARBA00025772"/>
    </source>
</evidence>
<evidence type="ECO:0000256" key="7">
    <source>
        <dbReference type="ARBA" id="ARBA00022989"/>
    </source>
</evidence>
<comment type="subcellular location">
    <subcellularLocation>
        <location evidence="1">Cell inner membrane</location>
        <topology evidence="1">Single-pass membrane protein</topology>
    </subcellularLocation>
</comment>
<keyword evidence="13" id="KW-1185">Reference proteome</keyword>
<evidence type="ECO:0000259" key="11">
    <source>
        <dbReference type="Pfam" id="PF12019"/>
    </source>
</evidence>
<evidence type="ECO:0000313" key="13">
    <source>
        <dbReference type="Proteomes" id="UP000295129"/>
    </source>
</evidence>
<dbReference type="OrthoDB" id="8481584at2"/>
<dbReference type="Gene3D" id="3.30.700.10">
    <property type="entry name" value="Glycoprotein, Type 4 Pilin"/>
    <property type="match status" value="1"/>
</dbReference>
<dbReference type="GO" id="GO:0005886">
    <property type="term" value="C:plasma membrane"/>
    <property type="evidence" value="ECO:0007669"/>
    <property type="project" value="UniProtKB-SubCell"/>
</dbReference>
<dbReference type="SUPFAM" id="SSF54523">
    <property type="entry name" value="Pili subunits"/>
    <property type="match status" value="1"/>
</dbReference>
<dbReference type="GO" id="GO:0015627">
    <property type="term" value="C:type II protein secretion system complex"/>
    <property type="evidence" value="ECO:0007669"/>
    <property type="project" value="InterPro"/>
</dbReference>
<keyword evidence="7" id="KW-1133">Transmembrane helix</keyword>
<dbReference type="InterPro" id="IPR045584">
    <property type="entry name" value="Pilin-like"/>
</dbReference>
<evidence type="ECO:0000256" key="8">
    <source>
        <dbReference type="ARBA" id="ARBA00023136"/>
    </source>
</evidence>
<evidence type="ECO:0000256" key="4">
    <source>
        <dbReference type="ARBA" id="ARBA00022481"/>
    </source>
</evidence>
<keyword evidence="3" id="KW-1003">Cell membrane</keyword>
<protein>
    <recommendedName>
        <fullName evidence="2">Type II secretion system protein H</fullName>
    </recommendedName>
    <alternativeName>
        <fullName evidence="10">General secretion pathway protein H</fullName>
    </alternativeName>
</protein>
<organism evidence="12 13">
    <name type="scientific">Azoarcus indigens</name>
    <dbReference type="NCBI Taxonomy" id="29545"/>
    <lineage>
        <taxon>Bacteria</taxon>
        <taxon>Pseudomonadati</taxon>
        <taxon>Pseudomonadota</taxon>
        <taxon>Betaproteobacteria</taxon>
        <taxon>Rhodocyclales</taxon>
        <taxon>Zoogloeaceae</taxon>
        <taxon>Azoarcus</taxon>
    </lineage>
</organism>
<reference evidence="12 13" key="1">
    <citation type="submission" date="2019-03" db="EMBL/GenBank/DDBJ databases">
        <title>Genomic Encyclopedia of Type Strains, Phase IV (KMG-IV): sequencing the most valuable type-strain genomes for metagenomic binning, comparative biology and taxonomic classification.</title>
        <authorList>
            <person name="Goeker M."/>
        </authorList>
    </citation>
    <scope>NUCLEOTIDE SEQUENCE [LARGE SCALE GENOMIC DNA]</scope>
    <source>
        <strain evidence="12 13">DSM 12121</strain>
    </source>
</reference>
<dbReference type="AlphaFoldDB" id="A0A4R6DWD8"/>
<gene>
    <name evidence="12" type="ORF">C7389_11185</name>
</gene>
<proteinExistence type="inferred from homology"/>
<comment type="caution">
    <text evidence="12">The sequence shown here is derived from an EMBL/GenBank/DDBJ whole genome shotgun (WGS) entry which is preliminary data.</text>
</comment>
<dbReference type="GO" id="GO:0015628">
    <property type="term" value="P:protein secretion by the type II secretion system"/>
    <property type="evidence" value="ECO:0007669"/>
    <property type="project" value="InterPro"/>
</dbReference>
<dbReference type="RefSeq" id="WP_133592389.1">
    <property type="nucleotide sequence ID" value="NZ_SNVV01000011.1"/>
</dbReference>